<feature type="region of interest" description="Disordered" evidence="1">
    <location>
        <begin position="155"/>
        <end position="174"/>
    </location>
</feature>
<dbReference type="AlphaFoldDB" id="A0A2W2B6S7"/>
<accession>A0A2W2B6S7</accession>
<comment type="caution">
    <text evidence="2">The sequence shown here is derived from an EMBL/GenBank/DDBJ whole genome shotgun (WGS) entry which is preliminary data.</text>
</comment>
<sequence length="201" mass="22913">MVNVINVVNVGNVVNVANVANADNVYLRRFLRLFVIPMKEGSRENIGPHDAGPFLRQGDKHEYNQIGTKIMNKHIKHIKHIDHISNTGSCVYLPSRGNEGSRNNIDTHDAGPFLRQGDKHEYNQIGTKIINKHIKHIRHIDHISNTGSRVYLSRGNEGSRNNIDTHNAGPFLRQGDKHEYNQIGTKIMNKHIMHIKHIKHI</sequence>
<keyword evidence="3" id="KW-1185">Reference proteome</keyword>
<proteinExistence type="predicted"/>
<feature type="compositionally biased region" description="Polar residues" evidence="1">
    <location>
        <begin position="156"/>
        <end position="165"/>
    </location>
</feature>
<dbReference type="EMBL" id="QKTW01000022">
    <property type="protein sequence ID" value="PZF71707.1"/>
    <property type="molecule type" value="Genomic_DNA"/>
</dbReference>
<name>A0A2W2B6S7_9BACT</name>
<evidence type="ECO:0000313" key="3">
    <source>
        <dbReference type="Proteomes" id="UP000248745"/>
    </source>
</evidence>
<evidence type="ECO:0000313" key="2">
    <source>
        <dbReference type="EMBL" id="PZF71707.1"/>
    </source>
</evidence>
<dbReference type="Proteomes" id="UP000248745">
    <property type="component" value="Unassembled WGS sequence"/>
</dbReference>
<protein>
    <submittedName>
        <fullName evidence="2">Uncharacterized protein</fullName>
    </submittedName>
</protein>
<reference evidence="2 3" key="1">
    <citation type="submission" date="2018-06" db="EMBL/GenBank/DDBJ databases">
        <title>Mucibacter soli gen. nov., sp. nov., a new member of the family Chitinophagaceae producing mucin.</title>
        <authorList>
            <person name="Kim M.-K."/>
            <person name="Park S."/>
            <person name="Kim T.-S."/>
            <person name="Joung Y."/>
            <person name="Han J.-H."/>
            <person name="Kim S.B."/>
        </authorList>
    </citation>
    <scope>NUCLEOTIDE SEQUENCE [LARGE SCALE GENOMIC DNA]</scope>
    <source>
        <strain evidence="2 3">R1-15</strain>
    </source>
</reference>
<gene>
    <name evidence="2" type="ORF">DN068_16700</name>
</gene>
<evidence type="ECO:0000256" key="1">
    <source>
        <dbReference type="SAM" id="MobiDB-lite"/>
    </source>
</evidence>
<organism evidence="2 3">
    <name type="scientific">Taibaiella soli</name>
    <dbReference type="NCBI Taxonomy" id="1649169"/>
    <lineage>
        <taxon>Bacteria</taxon>
        <taxon>Pseudomonadati</taxon>
        <taxon>Bacteroidota</taxon>
        <taxon>Chitinophagia</taxon>
        <taxon>Chitinophagales</taxon>
        <taxon>Chitinophagaceae</taxon>
        <taxon>Taibaiella</taxon>
    </lineage>
</organism>